<proteinExistence type="predicted"/>
<protein>
    <recommendedName>
        <fullName evidence="3">F-box domain-containing protein</fullName>
    </recommendedName>
</protein>
<accession>A0AAE0FGH6</accession>
<comment type="caution">
    <text evidence="1">The sequence shown here is derived from an EMBL/GenBank/DDBJ whole genome shotgun (WGS) entry which is preliminary data.</text>
</comment>
<organism evidence="1 2">
    <name type="scientific">Cymbomonas tetramitiformis</name>
    <dbReference type="NCBI Taxonomy" id="36881"/>
    <lineage>
        <taxon>Eukaryota</taxon>
        <taxon>Viridiplantae</taxon>
        <taxon>Chlorophyta</taxon>
        <taxon>Pyramimonadophyceae</taxon>
        <taxon>Pyramimonadales</taxon>
        <taxon>Pyramimonadaceae</taxon>
        <taxon>Cymbomonas</taxon>
    </lineage>
</organism>
<dbReference type="Proteomes" id="UP001190700">
    <property type="component" value="Unassembled WGS sequence"/>
</dbReference>
<feature type="non-terminal residue" evidence="1">
    <location>
        <position position="180"/>
    </location>
</feature>
<name>A0AAE0FGH6_9CHLO</name>
<dbReference type="EMBL" id="LGRX02018869">
    <property type="protein sequence ID" value="KAK3259300.1"/>
    <property type="molecule type" value="Genomic_DNA"/>
</dbReference>
<evidence type="ECO:0008006" key="3">
    <source>
        <dbReference type="Google" id="ProtNLM"/>
    </source>
</evidence>
<dbReference type="AlphaFoldDB" id="A0AAE0FGH6"/>
<keyword evidence="2" id="KW-1185">Reference proteome</keyword>
<evidence type="ECO:0000313" key="1">
    <source>
        <dbReference type="EMBL" id="KAK3259300.1"/>
    </source>
</evidence>
<evidence type="ECO:0000313" key="2">
    <source>
        <dbReference type="Proteomes" id="UP001190700"/>
    </source>
</evidence>
<reference evidence="1 2" key="1">
    <citation type="journal article" date="2015" name="Genome Biol. Evol.">
        <title>Comparative Genomics of a Bacterivorous Green Alga Reveals Evolutionary Causalities and Consequences of Phago-Mixotrophic Mode of Nutrition.</title>
        <authorList>
            <person name="Burns J.A."/>
            <person name="Paasch A."/>
            <person name="Narechania A."/>
            <person name="Kim E."/>
        </authorList>
    </citation>
    <scope>NUCLEOTIDE SEQUENCE [LARGE SCALE GENOMIC DNA]</scope>
    <source>
        <strain evidence="1 2">PLY_AMNH</strain>
    </source>
</reference>
<sequence>MREVFEDVYKCVLQSKVTFIKVRRRTRTARNEVHFSRSAAGLGSKQLYPAQEQGVLGGKETVAAGQVVHRRGHCFTTSSLNAQRKHMSITSSLPRMDHVNGLSLELREIWNTGLSHSDMAAVCCVSRRWRREAGPGAAAIRALAGPNRHNIIRAAVEALGRLGEHAAPHAGAIVARLEMP</sequence>
<gene>
    <name evidence="1" type="ORF">CYMTET_31697</name>
</gene>